<dbReference type="SUPFAM" id="SSF54862">
    <property type="entry name" value="4Fe-4S ferredoxins"/>
    <property type="match status" value="1"/>
</dbReference>
<evidence type="ECO:0000256" key="8">
    <source>
        <dbReference type="ARBA" id="ARBA00023002"/>
    </source>
</evidence>
<dbReference type="Gene3D" id="3.40.50.740">
    <property type="match status" value="1"/>
</dbReference>
<dbReference type="PROSITE" id="PS51669">
    <property type="entry name" value="4FE4S_MOW_BIS_MGD"/>
    <property type="match status" value="1"/>
</dbReference>
<keyword evidence="6" id="KW-0479">Metal-binding</keyword>
<evidence type="ECO:0000256" key="9">
    <source>
        <dbReference type="ARBA" id="ARBA00023004"/>
    </source>
</evidence>
<dbReference type="InterPro" id="IPR006656">
    <property type="entry name" value="Mopterin_OxRdtase"/>
</dbReference>
<dbReference type="PROSITE" id="PS51379">
    <property type="entry name" value="4FE4S_FER_2"/>
    <property type="match status" value="2"/>
</dbReference>
<protein>
    <submittedName>
        <fullName evidence="13">Oxidoreductase</fullName>
    </submittedName>
</protein>
<dbReference type="GO" id="GO:0043546">
    <property type="term" value="F:molybdopterin cofactor binding"/>
    <property type="evidence" value="ECO:0007669"/>
    <property type="project" value="InterPro"/>
</dbReference>
<evidence type="ECO:0000256" key="2">
    <source>
        <dbReference type="ARBA" id="ARBA00001966"/>
    </source>
</evidence>
<comment type="cofactor">
    <cofactor evidence="1">
        <name>Mo-bis(molybdopterin guanine dinucleotide)</name>
        <dbReference type="ChEBI" id="CHEBI:60539"/>
    </cofactor>
</comment>
<dbReference type="Proteomes" id="UP000218113">
    <property type="component" value="Unassembled WGS sequence"/>
</dbReference>
<comment type="similarity">
    <text evidence="3">Belongs to the prokaryotic molybdopterin-containing oxidoreductase family.</text>
</comment>
<feature type="domain" description="4Fe-4S Mo/W bis-MGD-type" evidence="12">
    <location>
        <begin position="49"/>
        <end position="105"/>
    </location>
</feature>
<dbReference type="SUPFAM" id="SSF53706">
    <property type="entry name" value="Formate dehydrogenase/DMSO reductase, domains 1-3"/>
    <property type="match status" value="1"/>
</dbReference>
<feature type="domain" description="4Fe-4S ferredoxin-type" evidence="11">
    <location>
        <begin position="815"/>
        <end position="845"/>
    </location>
</feature>
<evidence type="ECO:0000259" key="11">
    <source>
        <dbReference type="PROSITE" id="PS51379"/>
    </source>
</evidence>
<comment type="caution">
    <text evidence="13">The sequence shown here is derived from an EMBL/GenBank/DDBJ whole genome shotgun (WGS) entry which is preliminary data.</text>
</comment>
<evidence type="ECO:0000256" key="10">
    <source>
        <dbReference type="ARBA" id="ARBA00023014"/>
    </source>
</evidence>
<keyword evidence="5" id="KW-0500">Molybdenum</keyword>
<organism evidence="13 14">
    <name type="scientific">SAR324 cluster bacterium</name>
    <dbReference type="NCBI Taxonomy" id="2024889"/>
    <lineage>
        <taxon>Bacteria</taxon>
        <taxon>Deltaproteobacteria</taxon>
        <taxon>SAR324 cluster</taxon>
    </lineage>
</organism>
<dbReference type="InterPro" id="IPR009010">
    <property type="entry name" value="Asp_de-COase-like_dom_sf"/>
</dbReference>
<feature type="domain" description="4Fe-4S ferredoxin-type" evidence="11">
    <location>
        <begin position="872"/>
        <end position="903"/>
    </location>
</feature>
<dbReference type="Pfam" id="PF01568">
    <property type="entry name" value="Molydop_binding"/>
    <property type="match status" value="1"/>
</dbReference>
<dbReference type="Gene3D" id="3.40.228.10">
    <property type="entry name" value="Dimethylsulfoxide Reductase, domain 2"/>
    <property type="match status" value="1"/>
</dbReference>
<keyword evidence="8" id="KW-0560">Oxidoreductase</keyword>
<dbReference type="Gene3D" id="2.40.40.20">
    <property type="match status" value="1"/>
</dbReference>
<dbReference type="PROSITE" id="PS00932">
    <property type="entry name" value="MOLYBDOPTERIN_PROK_3"/>
    <property type="match status" value="1"/>
</dbReference>
<dbReference type="PROSITE" id="PS51257">
    <property type="entry name" value="PROKAR_LIPOPROTEIN"/>
    <property type="match status" value="1"/>
</dbReference>
<evidence type="ECO:0000313" key="13">
    <source>
        <dbReference type="EMBL" id="PCI30749.1"/>
    </source>
</evidence>
<dbReference type="Pfam" id="PF12838">
    <property type="entry name" value="Fer4_7"/>
    <property type="match status" value="1"/>
</dbReference>
<dbReference type="PANTHER" id="PTHR43742:SF9">
    <property type="entry name" value="TETRATHIONATE REDUCTASE SUBUNIT A"/>
    <property type="match status" value="1"/>
</dbReference>
<dbReference type="InterPro" id="IPR050612">
    <property type="entry name" value="Prok_Mopterin_Oxidored"/>
</dbReference>
<accession>A0A2A4TBP6</accession>
<dbReference type="SMART" id="SM00926">
    <property type="entry name" value="Molybdop_Fe4S4"/>
    <property type="match status" value="1"/>
</dbReference>
<comment type="cofactor">
    <cofactor evidence="2">
        <name>[4Fe-4S] cluster</name>
        <dbReference type="ChEBI" id="CHEBI:49883"/>
    </cofactor>
</comment>
<dbReference type="SUPFAM" id="SSF50692">
    <property type="entry name" value="ADC-like"/>
    <property type="match status" value="1"/>
</dbReference>
<dbReference type="Gene3D" id="2.20.25.90">
    <property type="entry name" value="ADC-like domains"/>
    <property type="match status" value="1"/>
</dbReference>
<evidence type="ECO:0000256" key="7">
    <source>
        <dbReference type="ARBA" id="ARBA00022729"/>
    </source>
</evidence>
<dbReference type="CDD" id="cd10551">
    <property type="entry name" value="PsrB"/>
    <property type="match status" value="1"/>
</dbReference>
<evidence type="ECO:0000256" key="4">
    <source>
        <dbReference type="ARBA" id="ARBA00022485"/>
    </source>
</evidence>
<gene>
    <name evidence="13" type="ORF">COB67_00950</name>
</gene>
<dbReference type="InterPro" id="IPR006655">
    <property type="entry name" value="Mopterin_OxRdtase_prok_CS"/>
</dbReference>
<dbReference type="PANTHER" id="PTHR43742">
    <property type="entry name" value="TRIMETHYLAMINE-N-OXIDE REDUCTASE"/>
    <property type="match status" value="1"/>
</dbReference>
<dbReference type="InterPro" id="IPR017896">
    <property type="entry name" value="4Fe4S_Fe-S-bd"/>
</dbReference>
<dbReference type="EMBL" id="NVSR01000002">
    <property type="protein sequence ID" value="PCI30749.1"/>
    <property type="molecule type" value="Genomic_DNA"/>
</dbReference>
<evidence type="ECO:0000259" key="12">
    <source>
        <dbReference type="PROSITE" id="PS51669"/>
    </source>
</evidence>
<name>A0A2A4TBP6_9DELT</name>
<keyword evidence="4" id="KW-0004">4Fe-4S</keyword>
<keyword evidence="9" id="KW-0408">Iron</keyword>
<keyword evidence="7" id="KW-0732">Signal</keyword>
<evidence type="ECO:0000256" key="1">
    <source>
        <dbReference type="ARBA" id="ARBA00001942"/>
    </source>
</evidence>
<dbReference type="GO" id="GO:0051539">
    <property type="term" value="F:4 iron, 4 sulfur cluster binding"/>
    <property type="evidence" value="ECO:0007669"/>
    <property type="project" value="UniProtKB-KW"/>
</dbReference>
<dbReference type="PROSITE" id="PS51318">
    <property type="entry name" value="TAT"/>
    <property type="match status" value="1"/>
</dbReference>
<dbReference type="GO" id="GO:0016491">
    <property type="term" value="F:oxidoreductase activity"/>
    <property type="evidence" value="ECO:0007669"/>
    <property type="project" value="UniProtKB-KW"/>
</dbReference>
<dbReference type="AlphaFoldDB" id="A0A2A4TBP6"/>
<dbReference type="PROSITE" id="PS00551">
    <property type="entry name" value="MOLYBDOPTERIN_PROK_1"/>
    <property type="match status" value="1"/>
</dbReference>
<evidence type="ECO:0000256" key="3">
    <source>
        <dbReference type="ARBA" id="ARBA00010312"/>
    </source>
</evidence>
<dbReference type="Pfam" id="PF04879">
    <property type="entry name" value="Molybdop_Fe4S4"/>
    <property type="match status" value="1"/>
</dbReference>
<dbReference type="Pfam" id="PF00384">
    <property type="entry name" value="Molybdopterin"/>
    <property type="match status" value="1"/>
</dbReference>
<proteinExistence type="inferred from homology"/>
<dbReference type="Gene3D" id="3.30.2070.10">
    <property type="entry name" value="Formate dehydrogenase/DMSO reductase"/>
    <property type="match status" value="1"/>
</dbReference>
<keyword evidence="10" id="KW-0411">Iron-sulfur</keyword>
<dbReference type="InterPro" id="IPR027467">
    <property type="entry name" value="MopterinOxRdtase_cofactor_BS"/>
</dbReference>
<evidence type="ECO:0000256" key="6">
    <source>
        <dbReference type="ARBA" id="ARBA00022723"/>
    </source>
</evidence>
<dbReference type="InterPro" id="IPR006657">
    <property type="entry name" value="MoPterin_dinucl-bd_dom"/>
</dbReference>
<dbReference type="InterPro" id="IPR006963">
    <property type="entry name" value="Mopterin_OxRdtase_4Fe-4S_dom"/>
</dbReference>
<sequence>MFKGINRRDFFKVAAVSGATAAVASCGTDPVEELVPMLVPPSDYVPGVSIHFATTCQECSSNCGMVVRTREGRAIKVEGNPNHPLSEGRLCAVGQSTLQGLYSPSRVTGPKTIENGSQTAISWEKGKNILAEKLVAAQEKGSRILYIGTPKTGVLNQLQQDWLEAMGGGTAIGFDTAPTNSIRKANDLTFGKAEIPHYAIENADYLLNFGADFLESWLYSLKLTRGYTKMHAFKHGQKGKFVHVSPHMSLTGSNADEWVSCSNGAEGEIALAVANTLLAGSTLPKAEKDQLESYLSGYSVSAVANRTGVPAAKIKELAKEFGTKGKSLALAGGNSTASQDGTKLQIAVNVLNYIGGNIGKTVLFGADYQDGANSIAEMEAAIKGMQKGQYDVVIIENVNPAYALPKDSKFTEALQKVPFVVSFSTEADETSALAKLHLPISHYLESWGDSRPRTGIYSLQQPTMATVPGYDTVELGDLFIQLAEAADNDTFEDYDNFQALLKESWEDVQSEVENSQAFVDFWKKALQKGGHFSDFTTEDVAFDTAALSHKPGKAATGLTLIAANSSLHSAGGKNGNRTWMLEIPHPITQIVWDSWVEINPDTAIKLGIRHGDLVEVSSPYGKVEVAAWLYYGIAENTVAMPAGLGRVVPMANYKTSHGQSAWIPVIETAEESRQTIHNVVGVNVMELLPFQQDGLSGDLNFASTQVTVKPTGRKAYLVTPDGQYRDDIEALQADAKAGMGDRSQKGRGFVQTASMGAMLGLKEDGKSGGHQLRHRVYTTDLEDNTSFYETREKDIEDAALMAGKTNVKYYDTYKWGMTIDLDRCTGCSACMVACYAENNLPVVGKDRMGVGREMSWLRVERYFDKNKETGKVETYFTPEMCGQCENAGCEPVCPVYATYHTPDGINAMVYNRCVGTRYCANNCVYKQRRFNWRDYEFPSPLHLQLNPGATVREKGVMEKCNFCYTRIREIKDIAKDEGREVYDGELQTACQQTCGADAITFGNVKDSKSEVSQIKKSTKRGYIQLEELAFLPAITYLKKVKHNNHKA</sequence>
<dbReference type="Gene3D" id="3.30.70.20">
    <property type="match status" value="2"/>
</dbReference>
<reference evidence="14" key="1">
    <citation type="submission" date="2017-08" db="EMBL/GenBank/DDBJ databases">
        <title>A dynamic microbial community with high functional redundancy inhabits the cold, oxic subseafloor aquifer.</title>
        <authorList>
            <person name="Tully B.J."/>
            <person name="Wheat C.G."/>
            <person name="Glazer B.T."/>
            <person name="Huber J.A."/>
        </authorList>
    </citation>
    <scope>NUCLEOTIDE SEQUENCE [LARGE SCALE GENOMIC DNA]</scope>
</reference>
<dbReference type="GO" id="GO:0046872">
    <property type="term" value="F:metal ion binding"/>
    <property type="evidence" value="ECO:0007669"/>
    <property type="project" value="UniProtKB-KW"/>
</dbReference>
<evidence type="ECO:0000256" key="5">
    <source>
        <dbReference type="ARBA" id="ARBA00022505"/>
    </source>
</evidence>
<evidence type="ECO:0000313" key="14">
    <source>
        <dbReference type="Proteomes" id="UP000218113"/>
    </source>
</evidence>
<dbReference type="InterPro" id="IPR006311">
    <property type="entry name" value="TAT_signal"/>
</dbReference>